<accession>A0A2G5SQV1</accession>
<dbReference type="AlphaFoldDB" id="A0A2G5SQV1"/>
<protein>
    <recommendedName>
        <fullName evidence="3">SAM domain-containing protein</fullName>
    </recommendedName>
</protein>
<dbReference type="Gene3D" id="1.10.150.50">
    <property type="entry name" value="Transcription Factor, Ets-1"/>
    <property type="match status" value="2"/>
</dbReference>
<name>A0A2G5SQV1_9PELO</name>
<comment type="caution">
    <text evidence="1">The sequence shown here is derived from an EMBL/GenBank/DDBJ whole genome shotgun (WGS) entry which is preliminary data.</text>
</comment>
<dbReference type="Proteomes" id="UP000230233">
    <property type="component" value="Chromosome X"/>
</dbReference>
<dbReference type="InterPro" id="IPR013761">
    <property type="entry name" value="SAM/pointed_sf"/>
</dbReference>
<organism evidence="1 2">
    <name type="scientific">Caenorhabditis nigoni</name>
    <dbReference type="NCBI Taxonomy" id="1611254"/>
    <lineage>
        <taxon>Eukaryota</taxon>
        <taxon>Metazoa</taxon>
        <taxon>Ecdysozoa</taxon>
        <taxon>Nematoda</taxon>
        <taxon>Chromadorea</taxon>
        <taxon>Rhabditida</taxon>
        <taxon>Rhabditina</taxon>
        <taxon>Rhabditomorpha</taxon>
        <taxon>Rhabditoidea</taxon>
        <taxon>Rhabditidae</taxon>
        <taxon>Peloderinae</taxon>
        <taxon>Caenorhabditis</taxon>
    </lineage>
</organism>
<evidence type="ECO:0008006" key="3">
    <source>
        <dbReference type="Google" id="ProtNLM"/>
    </source>
</evidence>
<dbReference type="EMBL" id="PDUG01000006">
    <property type="protein sequence ID" value="PIC17358.1"/>
    <property type="molecule type" value="Genomic_DNA"/>
</dbReference>
<keyword evidence="2" id="KW-1185">Reference proteome</keyword>
<reference evidence="2" key="1">
    <citation type="submission" date="2017-10" db="EMBL/GenBank/DDBJ databases">
        <title>Rapid genome shrinkage in a self-fertile nematode reveals novel sperm competition proteins.</title>
        <authorList>
            <person name="Yin D."/>
            <person name="Schwarz E.M."/>
            <person name="Thomas C.G."/>
            <person name="Felde R.L."/>
            <person name="Korf I.F."/>
            <person name="Cutter A.D."/>
            <person name="Schartner C.M."/>
            <person name="Ralston E.J."/>
            <person name="Meyer B.J."/>
            <person name="Haag E.S."/>
        </authorList>
    </citation>
    <scope>NUCLEOTIDE SEQUENCE [LARGE SCALE GENOMIC DNA]</scope>
    <source>
        <strain evidence="2">JU1422</strain>
    </source>
</reference>
<dbReference type="OrthoDB" id="10412281at2759"/>
<evidence type="ECO:0000313" key="1">
    <source>
        <dbReference type="EMBL" id="PIC17358.1"/>
    </source>
</evidence>
<proteinExistence type="predicted"/>
<sequence>MFSAQPKYAIECVGDLKIMNNRADREDDYYLFDKLVDFPTGRDYPPCKPFPSPPEPASKFYLPPGKSTNVSLWTEEDVRLWVGMFLKPSEHAETFRTLKKLEIDGAVIQMIYEDKPAHTTMGINLKDCEAIQAHAHEVFKVRIRDNHAAKEEAEREHLRRREKTTDMSLWTEEDVRRWVAKFLKPSEHVETFRTLRELEIDGAVIQMIYEDKPAHTTMGINLEDYEAIQAHAHKFFNHDKAQDTSGI</sequence>
<gene>
    <name evidence="1" type="primary">Cnig_chr_X.g23626</name>
    <name evidence="1" type="ORF">B9Z55_023626</name>
</gene>
<dbReference type="SUPFAM" id="SSF47769">
    <property type="entry name" value="SAM/Pointed domain"/>
    <property type="match status" value="2"/>
</dbReference>
<evidence type="ECO:0000313" key="2">
    <source>
        <dbReference type="Proteomes" id="UP000230233"/>
    </source>
</evidence>